<accession>R7ZLC0</accession>
<organism evidence="1 2">
    <name type="scientific">Lunatimonas lonarensis</name>
    <dbReference type="NCBI Taxonomy" id="1232681"/>
    <lineage>
        <taxon>Bacteria</taxon>
        <taxon>Pseudomonadati</taxon>
        <taxon>Bacteroidota</taxon>
        <taxon>Cytophagia</taxon>
        <taxon>Cytophagales</taxon>
        <taxon>Cyclobacteriaceae</taxon>
    </lineage>
</organism>
<name>R7ZLC0_9BACT</name>
<reference evidence="1 2" key="1">
    <citation type="submission" date="2013-02" db="EMBL/GenBank/DDBJ databases">
        <title>A novel strain isolated from Lonar lake, Maharashtra, India.</title>
        <authorList>
            <person name="Singh A."/>
        </authorList>
    </citation>
    <scope>NUCLEOTIDE SEQUENCE [LARGE SCALE GENOMIC DNA]</scope>
    <source>
        <strain evidence="1 2">AK24</strain>
    </source>
</reference>
<dbReference type="Proteomes" id="UP000013909">
    <property type="component" value="Unassembled WGS sequence"/>
</dbReference>
<comment type="caution">
    <text evidence="1">The sequence shown here is derived from an EMBL/GenBank/DDBJ whole genome shotgun (WGS) entry which is preliminary data.</text>
</comment>
<proteinExistence type="predicted"/>
<gene>
    <name evidence="1" type="ORF">ADIS_4735</name>
</gene>
<dbReference type="EMBL" id="AQHR01000120">
    <property type="protein sequence ID" value="EON74834.1"/>
    <property type="molecule type" value="Genomic_DNA"/>
</dbReference>
<sequence length="43" mass="4782">MTAQGFFAPYAKGGRNPYVANLSCARWQDEIDIGSGHAYCRKM</sequence>
<dbReference type="AlphaFoldDB" id="R7ZLC0"/>
<evidence type="ECO:0000313" key="1">
    <source>
        <dbReference type="EMBL" id="EON74834.1"/>
    </source>
</evidence>
<keyword evidence="2" id="KW-1185">Reference proteome</keyword>
<evidence type="ECO:0000313" key="2">
    <source>
        <dbReference type="Proteomes" id="UP000013909"/>
    </source>
</evidence>
<protein>
    <submittedName>
        <fullName evidence="1">Uncharacterized protein</fullName>
    </submittedName>
</protein>